<feature type="compositionally biased region" description="Polar residues" evidence="1">
    <location>
        <begin position="590"/>
        <end position="601"/>
    </location>
</feature>
<keyword evidence="3" id="KW-1185">Reference proteome</keyword>
<dbReference type="AlphaFoldDB" id="A0A0K6FS90"/>
<accession>A0A0K6FS90</accession>
<dbReference type="EMBL" id="CYGV01000591">
    <property type="protein sequence ID" value="CUA68937.1"/>
    <property type="molecule type" value="Genomic_DNA"/>
</dbReference>
<feature type="region of interest" description="Disordered" evidence="1">
    <location>
        <begin position="74"/>
        <end position="103"/>
    </location>
</feature>
<sequence>METDAEEGSHSVVLDLGSIAATIVLASDALAAAADALADAAKAMSDASGPPGSFKLPDILGGIVNQVNALAGSDHKDGLETNNKSSQADQHEVGDIQHKPELECDNQVISSPKSWISISSDSDSEVQFVPLDEPQDQPIPVHESIQHEINQNSPQPHDMPEQEPNNTLDALPSSPVELASNTQVNPSLLQIGPSQMLLSVTLNQLVQSLTGANAYRVNSFKHFRTLSVTFGAITKPNSCNVLLVPPFFMNLLSSSHISPDCVLHWGPPSSTHRWVNQVLHFINPAVRVCVMLVERQYFDGAAHGVVPYSDAILATCHNPNSPFQLLRQMSSDFLTLSHSTRLQASGSQSSSHPLGSSSILAPATAHDRMASANALLVGQPLADGLPVMSDARLKEPKLIEVMKSHPTIPPGRNYIHLDGPSDALAFIAYMALQAQRIVCVVPSQRQDACAKLLKSLTYANIHIIDTPNQYQDLSTRLGKINATSFDILLTPCGEFTFNAKWVKQSSPDCVLHWSHPASGYFFTTRRIVKSLPRSARTCVLVVNESRFDGKAHEVELYPRAILDRCFQSNSPLQLLRQFASQLVPPSPTIQASPNTLVSKQPPQLRPLEPSHSSGKTVLFPGGHYYSVLDEVNDIDIISITAHIASNSKKIICHIPSDRDLIRFQTLMTRITTVNIIAPTILGDKRFEEMLKSFKSKKSGIWLRSTSTRWNSFWSKSLVDCAIYWGVPSDLVNYSKECKLKVKTSYLFLTPSQYSSIHFQLNAKRGLKEHPHIQTSDSTLPGTQLYKLRQKLVHLL</sequence>
<gene>
    <name evidence="2" type="ORF">RSOLAG22IIIB_08191</name>
</gene>
<organism evidence="2 3">
    <name type="scientific">Rhizoctonia solani</name>
    <dbReference type="NCBI Taxonomy" id="456999"/>
    <lineage>
        <taxon>Eukaryota</taxon>
        <taxon>Fungi</taxon>
        <taxon>Dikarya</taxon>
        <taxon>Basidiomycota</taxon>
        <taxon>Agaricomycotina</taxon>
        <taxon>Agaricomycetes</taxon>
        <taxon>Cantharellales</taxon>
        <taxon>Ceratobasidiaceae</taxon>
        <taxon>Rhizoctonia</taxon>
    </lineage>
</organism>
<feature type="region of interest" description="Disordered" evidence="1">
    <location>
        <begin position="590"/>
        <end position="614"/>
    </location>
</feature>
<evidence type="ECO:0000313" key="2">
    <source>
        <dbReference type="EMBL" id="CUA68937.1"/>
    </source>
</evidence>
<name>A0A0K6FS90_9AGAM</name>
<reference evidence="2 3" key="1">
    <citation type="submission" date="2015-07" db="EMBL/GenBank/DDBJ databases">
        <authorList>
            <person name="Noorani M."/>
        </authorList>
    </citation>
    <scope>NUCLEOTIDE SEQUENCE [LARGE SCALE GENOMIC DNA]</scope>
    <source>
        <strain evidence="2">BBA 69670</strain>
    </source>
</reference>
<feature type="compositionally biased region" description="Basic and acidic residues" evidence="1">
    <location>
        <begin position="89"/>
        <end position="102"/>
    </location>
</feature>
<evidence type="ECO:0000313" key="3">
    <source>
        <dbReference type="Proteomes" id="UP000044841"/>
    </source>
</evidence>
<proteinExistence type="predicted"/>
<protein>
    <submittedName>
        <fullName evidence="2">Thyroid adenoma-associated protein homolog [Chlorocebus aethiops]</fullName>
    </submittedName>
</protein>
<dbReference type="Proteomes" id="UP000044841">
    <property type="component" value="Unassembled WGS sequence"/>
</dbReference>
<feature type="region of interest" description="Disordered" evidence="1">
    <location>
        <begin position="149"/>
        <end position="170"/>
    </location>
</feature>
<evidence type="ECO:0000256" key="1">
    <source>
        <dbReference type="SAM" id="MobiDB-lite"/>
    </source>
</evidence>